<dbReference type="OrthoDB" id="197113at2"/>
<dbReference type="NCBIfam" id="TIGR01683">
    <property type="entry name" value="thiS"/>
    <property type="match status" value="1"/>
</dbReference>
<dbReference type="Gene3D" id="3.10.20.30">
    <property type="match status" value="1"/>
</dbReference>
<proteinExistence type="predicted"/>
<keyword evidence="2" id="KW-1185">Reference proteome</keyword>
<dbReference type="InterPro" id="IPR010035">
    <property type="entry name" value="Thi_S"/>
</dbReference>
<protein>
    <submittedName>
        <fullName evidence="1">Sulfur carrier protein ThiS</fullName>
    </submittedName>
</protein>
<dbReference type="Pfam" id="PF02597">
    <property type="entry name" value="ThiS"/>
    <property type="match status" value="1"/>
</dbReference>
<dbReference type="Proteomes" id="UP000298781">
    <property type="component" value="Chromosome"/>
</dbReference>
<name>A0A4D7BAV5_9HYPH</name>
<dbReference type="SUPFAM" id="SSF54285">
    <property type="entry name" value="MoaD/ThiS"/>
    <property type="match status" value="1"/>
</dbReference>
<dbReference type="PANTHER" id="PTHR34472:SF1">
    <property type="entry name" value="SULFUR CARRIER PROTEIN THIS"/>
    <property type="match status" value="1"/>
</dbReference>
<dbReference type="CDD" id="cd00565">
    <property type="entry name" value="Ubl_ThiS"/>
    <property type="match status" value="1"/>
</dbReference>
<accession>A0A4D7BAV5</accession>
<evidence type="ECO:0000313" key="1">
    <source>
        <dbReference type="EMBL" id="QCI67803.1"/>
    </source>
</evidence>
<reference evidence="1 2" key="1">
    <citation type="submission" date="2019-04" db="EMBL/GenBank/DDBJ databases">
        <title>Phreatobacter aquaticus sp. nov.</title>
        <authorList>
            <person name="Choi A."/>
        </authorList>
    </citation>
    <scope>NUCLEOTIDE SEQUENCE [LARGE SCALE GENOMIC DNA]</scope>
    <source>
        <strain evidence="1 2">KCTC 52518</strain>
    </source>
</reference>
<dbReference type="EMBL" id="CP039690">
    <property type="protein sequence ID" value="QCI67803.1"/>
    <property type="molecule type" value="Genomic_DNA"/>
</dbReference>
<dbReference type="KEGG" id="pstg:E8M01_28410"/>
<dbReference type="PANTHER" id="PTHR34472">
    <property type="entry name" value="SULFUR CARRIER PROTEIN THIS"/>
    <property type="match status" value="1"/>
</dbReference>
<dbReference type="InterPro" id="IPR012675">
    <property type="entry name" value="Beta-grasp_dom_sf"/>
</dbReference>
<dbReference type="InterPro" id="IPR016155">
    <property type="entry name" value="Mopterin_synth/thiamin_S_b"/>
</dbReference>
<dbReference type="InterPro" id="IPR003749">
    <property type="entry name" value="ThiS/MoaD-like"/>
</dbReference>
<sequence>MILIVNGEKTETAATSLPALLEELEYQHRHLAIAVNHEVVPRAAWAKAALQDGDAVEIITPRQGG</sequence>
<dbReference type="AlphaFoldDB" id="A0A4D7BAV5"/>
<organism evidence="1 2">
    <name type="scientific">Phreatobacter stygius</name>
    <dbReference type="NCBI Taxonomy" id="1940610"/>
    <lineage>
        <taxon>Bacteria</taxon>
        <taxon>Pseudomonadati</taxon>
        <taxon>Pseudomonadota</taxon>
        <taxon>Alphaproteobacteria</taxon>
        <taxon>Hyphomicrobiales</taxon>
        <taxon>Phreatobacteraceae</taxon>
        <taxon>Phreatobacter</taxon>
    </lineage>
</organism>
<gene>
    <name evidence="1" type="primary">thiS</name>
    <name evidence="1" type="ORF">E8M01_28410</name>
</gene>
<evidence type="ECO:0000313" key="2">
    <source>
        <dbReference type="Proteomes" id="UP000298781"/>
    </source>
</evidence>
<dbReference type="RefSeq" id="WP_136963230.1">
    <property type="nucleotide sequence ID" value="NZ_CP039690.1"/>
</dbReference>